<dbReference type="Pfam" id="PF00561">
    <property type="entry name" value="Abhydrolase_1"/>
    <property type="match status" value="1"/>
</dbReference>
<dbReference type="SUPFAM" id="SSF53474">
    <property type="entry name" value="alpha/beta-Hydrolases"/>
    <property type="match status" value="1"/>
</dbReference>
<proteinExistence type="inferred from homology"/>
<name>A0A1Q3FIV9_CULTA</name>
<keyword evidence="2 4" id="KW-0378">Hydrolase</keyword>
<dbReference type="PANTHER" id="PTHR43798">
    <property type="entry name" value="MONOACYLGLYCEROL LIPASE"/>
    <property type="match status" value="1"/>
</dbReference>
<dbReference type="GO" id="GO:0016787">
    <property type="term" value="F:hydrolase activity"/>
    <property type="evidence" value="ECO:0007669"/>
    <property type="project" value="UniProtKB-KW"/>
</dbReference>
<evidence type="ECO:0000259" key="3">
    <source>
        <dbReference type="Pfam" id="PF00561"/>
    </source>
</evidence>
<evidence type="ECO:0000256" key="1">
    <source>
        <dbReference type="ARBA" id="ARBA00008645"/>
    </source>
</evidence>
<comment type="similarity">
    <text evidence="1">Belongs to the AB hydrolase superfamily.</text>
</comment>
<dbReference type="GO" id="GO:0016020">
    <property type="term" value="C:membrane"/>
    <property type="evidence" value="ECO:0007669"/>
    <property type="project" value="TreeGrafter"/>
</dbReference>
<dbReference type="Gene3D" id="3.40.50.1820">
    <property type="entry name" value="alpha/beta hydrolase"/>
    <property type="match status" value="1"/>
</dbReference>
<dbReference type="PANTHER" id="PTHR43798:SF14">
    <property type="entry name" value="SERINE HYDROLASE-LIKE PROTEIN DDB_G0286239"/>
    <property type="match status" value="1"/>
</dbReference>
<feature type="domain" description="AB hydrolase-1" evidence="3">
    <location>
        <begin position="47"/>
        <end position="303"/>
    </location>
</feature>
<reference evidence="4" key="1">
    <citation type="submission" date="2017-01" db="EMBL/GenBank/DDBJ databases">
        <title>A deep insight into the sialotranscriptome of adult male and female Cluex tarsalis mosquitoes.</title>
        <authorList>
            <person name="Ribeiro J.M."/>
            <person name="Moreira F."/>
            <person name="Bernard K.A."/>
            <person name="Calvo E."/>
        </authorList>
    </citation>
    <scope>NUCLEOTIDE SEQUENCE</scope>
    <source>
        <strain evidence="4">Kern County</strain>
        <tissue evidence="4">Salivary glands</tissue>
    </source>
</reference>
<dbReference type="EMBL" id="GFDL01007587">
    <property type="protein sequence ID" value="JAV27458.1"/>
    <property type="molecule type" value="Transcribed_RNA"/>
</dbReference>
<dbReference type="InterPro" id="IPR029058">
    <property type="entry name" value="AB_hydrolase_fold"/>
</dbReference>
<dbReference type="AlphaFoldDB" id="A0A1Q3FIV9"/>
<sequence length="329" mass="37926">MSDDVANNSLINLVEEHDRKHGVQEVQIKLPVGHIAGKWWGPRNVRPILCLHGWQDNAGTFDTLIPLLPKQVSFLAIDFPGHGYSSRIPDGLTYQTISSINLLLAIMTEYGWKKVSFMSHSMGAVLHFVFAAIFPDKVDLMISLDSLKPQVLPVEFMIARLADSFPQFMIADARNQQKSEPPAYTYDEMIERLHEGTYQSISKETCPYLLHRNIKKSAKFPEKYFFTRDSRLKHHAGHPFSHELIMEFATRLKMPFLFVKATKSPYFEEKQYYDQAVQVLREGNAYFELKSVEGRHHVHLTNPERVAPLVTDFLARYWSKDEDVVESKL</sequence>
<protein>
    <submittedName>
        <fullName evidence="4">Putative valacyclovir hydrolase</fullName>
    </submittedName>
</protein>
<accession>A0A1Q3FIV9</accession>
<evidence type="ECO:0000256" key="2">
    <source>
        <dbReference type="ARBA" id="ARBA00022801"/>
    </source>
</evidence>
<organism evidence="4">
    <name type="scientific">Culex tarsalis</name>
    <name type="common">Encephalitis mosquito</name>
    <dbReference type="NCBI Taxonomy" id="7177"/>
    <lineage>
        <taxon>Eukaryota</taxon>
        <taxon>Metazoa</taxon>
        <taxon>Ecdysozoa</taxon>
        <taxon>Arthropoda</taxon>
        <taxon>Hexapoda</taxon>
        <taxon>Insecta</taxon>
        <taxon>Pterygota</taxon>
        <taxon>Neoptera</taxon>
        <taxon>Endopterygota</taxon>
        <taxon>Diptera</taxon>
        <taxon>Nematocera</taxon>
        <taxon>Culicoidea</taxon>
        <taxon>Culicidae</taxon>
        <taxon>Culicinae</taxon>
        <taxon>Culicini</taxon>
        <taxon>Culex</taxon>
        <taxon>Culex</taxon>
    </lineage>
</organism>
<dbReference type="InterPro" id="IPR050266">
    <property type="entry name" value="AB_hydrolase_sf"/>
</dbReference>
<dbReference type="InterPro" id="IPR000073">
    <property type="entry name" value="AB_hydrolase_1"/>
</dbReference>
<evidence type="ECO:0000313" key="4">
    <source>
        <dbReference type="EMBL" id="JAV27458.1"/>
    </source>
</evidence>